<evidence type="ECO:0000313" key="2">
    <source>
        <dbReference type="Proteomes" id="UP001519460"/>
    </source>
</evidence>
<dbReference type="AlphaFoldDB" id="A0ABD0LNC0"/>
<keyword evidence="2" id="KW-1185">Reference proteome</keyword>
<organism evidence="1 2">
    <name type="scientific">Batillaria attramentaria</name>
    <dbReference type="NCBI Taxonomy" id="370345"/>
    <lineage>
        <taxon>Eukaryota</taxon>
        <taxon>Metazoa</taxon>
        <taxon>Spiralia</taxon>
        <taxon>Lophotrochozoa</taxon>
        <taxon>Mollusca</taxon>
        <taxon>Gastropoda</taxon>
        <taxon>Caenogastropoda</taxon>
        <taxon>Sorbeoconcha</taxon>
        <taxon>Cerithioidea</taxon>
        <taxon>Batillariidae</taxon>
        <taxon>Batillaria</taxon>
    </lineage>
</organism>
<sequence>MSQPSGQDTDVQRRLVTCKRLLEQMFLTPSALPHHPGLQSHRGPGVAGWVPSPLHDSPLQCVLRCDVTLLLPPSALSSADLLLTRDDGPTKLHTFATWQSSTLWVRSADAKPACSPLQQRIPFPCARKLLAVVTTDGRRARWPGNGLDQPSEQVCITNWTPPRSIAPTVQFNLGCGGEAKVGASRRGGRQQRTGDRFWCQRKLSDSFTVALRVGITLQ</sequence>
<dbReference type="Proteomes" id="UP001519460">
    <property type="component" value="Unassembled WGS sequence"/>
</dbReference>
<accession>A0ABD0LNC0</accession>
<reference evidence="1 2" key="1">
    <citation type="journal article" date="2023" name="Sci. Data">
        <title>Genome assembly of the Korean intertidal mud-creeper Batillaria attramentaria.</title>
        <authorList>
            <person name="Patra A.K."/>
            <person name="Ho P.T."/>
            <person name="Jun S."/>
            <person name="Lee S.J."/>
            <person name="Kim Y."/>
            <person name="Won Y.J."/>
        </authorList>
    </citation>
    <scope>NUCLEOTIDE SEQUENCE [LARGE SCALE GENOMIC DNA]</scope>
    <source>
        <strain evidence="1">Wonlab-2016</strain>
    </source>
</reference>
<comment type="caution">
    <text evidence="1">The sequence shown here is derived from an EMBL/GenBank/DDBJ whole genome shotgun (WGS) entry which is preliminary data.</text>
</comment>
<evidence type="ECO:0000313" key="1">
    <source>
        <dbReference type="EMBL" id="KAK7500978.1"/>
    </source>
</evidence>
<name>A0ABD0LNC0_9CAEN</name>
<dbReference type="EMBL" id="JACVVK020000034">
    <property type="protein sequence ID" value="KAK7500978.1"/>
    <property type="molecule type" value="Genomic_DNA"/>
</dbReference>
<protein>
    <submittedName>
        <fullName evidence="1">Uncharacterized protein</fullName>
    </submittedName>
</protein>
<proteinExistence type="predicted"/>
<gene>
    <name evidence="1" type="ORF">BaRGS_00007858</name>
</gene>